<evidence type="ECO:0008006" key="5">
    <source>
        <dbReference type="Google" id="ProtNLM"/>
    </source>
</evidence>
<keyword evidence="4" id="KW-1185">Reference proteome</keyword>
<organism evidence="3 4">
    <name type="scientific">Palleronia abyssalis</name>
    <dbReference type="NCBI Taxonomy" id="1501240"/>
    <lineage>
        <taxon>Bacteria</taxon>
        <taxon>Pseudomonadati</taxon>
        <taxon>Pseudomonadota</taxon>
        <taxon>Alphaproteobacteria</taxon>
        <taxon>Rhodobacterales</taxon>
        <taxon>Roseobacteraceae</taxon>
        <taxon>Palleronia</taxon>
    </lineage>
</organism>
<feature type="domain" description="FIST" evidence="1">
    <location>
        <begin position="36"/>
        <end position="234"/>
    </location>
</feature>
<evidence type="ECO:0000259" key="1">
    <source>
        <dbReference type="SMART" id="SM00897"/>
    </source>
</evidence>
<accession>A0A2R8BV24</accession>
<dbReference type="Pfam" id="PF08495">
    <property type="entry name" value="FIST"/>
    <property type="match status" value="1"/>
</dbReference>
<sequence length="386" mass="40979">MASPVQGQVPHVLMRCAITKGQPFAKIVARLDGTPLAQLFLFVGPTADFDHVVAEAARAYPDIPTVACTTAGEIGPMGYAEDTIIAVGLPDRDFATSVILAPSLDRLHGHGLTDRVVQARVELTGRRPGFPTAFAFAMIDGLSRREDAVLSQIAPALGPLPLFGGSAGDGRAFGRTKLGLNGTVHDNAAILSLVTTACRAQVFSLDHMTPTPTRMVVTAADPETRCVKQINGAPAASEYARLIGTDPAQLDTFTFASHPVVVRLGDTHHVRAIQRVTPGGDLVFFSAIEEGMVLSVARSSDMAGHLHRELAGLGRHGPPADILGCDCILRRIEAEQSQQSHRVSEILARHRVVGFSTYGEQIGPMHVNHTMTGVALYPPPHTADPA</sequence>
<dbReference type="PANTHER" id="PTHR40252">
    <property type="entry name" value="BLR0328 PROTEIN"/>
    <property type="match status" value="1"/>
</dbReference>
<dbReference type="PANTHER" id="PTHR40252:SF2">
    <property type="entry name" value="BLR0328 PROTEIN"/>
    <property type="match status" value="1"/>
</dbReference>
<dbReference type="EMBL" id="ONZF01000003">
    <property type="protein sequence ID" value="SPJ24017.1"/>
    <property type="molecule type" value="Genomic_DNA"/>
</dbReference>
<dbReference type="SMART" id="SM00897">
    <property type="entry name" value="FIST"/>
    <property type="match status" value="1"/>
</dbReference>
<proteinExistence type="predicted"/>
<dbReference type="AlphaFoldDB" id="A0A2R8BV24"/>
<dbReference type="Pfam" id="PF10442">
    <property type="entry name" value="FIST_C"/>
    <property type="match status" value="1"/>
</dbReference>
<dbReference type="RefSeq" id="WP_245897574.1">
    <property type="nucleotide sequence ID" value="NZ_ONZF01000003.1"/>
</dbReference>
<protein>
    <recommendedName>
        <fullName evidence="5">GfdT protein</fullName>
    </recommendedName>
</protein>
<dbReference type="Proteomes" id="UP000244912">
    <property type="component" value="Unassembled WGS sequence"/>
</dbReference>
<dbReference type="SMART" id="SM01204">
    <property type="entry name" value="FIST_C"/>
    <property type="match status" value="1"/>
</dbReference>
<evidence type="ECO:0000259" key="2">
    <source>
        <dbReference type="SMART" id="SM01204"/>
    </source>
</evidence>
<reference evidence="3 4" key="1">
    <citation type="submission" date="2018-03" db="EMBL/GenBank/DDBJ databases">
        <authorList>
            <person name="Keele B.F."/>
        </authorList>
    </citation>
    <scope>NUCLEOTIDE SEQUENCE [LARGE SCALE GENOMIC DNA]</scope>
    <source>
        <strain evidence="3 4">CECT 8504</strain>
    </source>
</reference>
<name>A0A2R8BV24_9RHOB</name>
<evidence type="ECO:0000313" key="3">
    <source>
        <dbReference type="EMBL" id="SPJ24017.1"/>
    </source>
</evidence>
<dbReference type="InterPro" id="IPR013702">
    <property type="entry name" value="FIST_domain_N"/>
</dbReference>
<gene>
    <name evidence="3" type="ORF">PAA8504_01839</name>
</gene>
<evidence type="ECO:0000313" key="4">
    <source>
        <dbReference type="Proteomes" id="UP000244912"/>
    </source>
</evidence>
<feature type="domain" description="FIST C-domain" evidence="2">
    <location>
        <begin position="235"/>
        <end position="364"/>
    </location>
</feature>
<dbReference type="InterPro" id="IPR019494">
    <property type="entry name" value="FIST_C"/>
</dbReference>